<dbReference type="RefSeq" id="WP_066768334.1">
    <property type="nucleotide sequence ID" value="NZ_CP013244.1"/>
</dbReference>
<proteinExistence type="predicted"/>
<keyword evidence="2" id="KW-1185">Reference proteome</keyword>
<accession>A0A1B1AFG4</accession>
<dbReference type="InParanoid" id="A0A1B1AFG4"/>
<dbReference type="KEGG" id="cbot:ATE48_04845"/>
<dbReference type="STRING" id="1759059.ATE48_04845"/>
<evidence type="ECO:0000313" key="2">
    <source>
        <dbReference type="Proteomes" id="UP000092498"/>
    </source>
</evidence>
<sequence length="133" mass="14032">MLTCLALVAFNAASLGDIPKMTSDIETEARALAAVSTFSPDLSTRIEGLSTEAEALAASLHRAGVGQDMPCIFQGIANDARERAAEFSNADTQQEQDAALMNLRVLMDDVAMLAPLAAAAAADRADERHIAER</sequence>
<name>A0A1B1AFG4_9PROT</name>
<protein>
    <submittedName>
        <fullName evidence="1">Uncharacterized protein</fullName>
    </submittedName>
</protein>
<dbReference type="Proteomes" id="UP000092498">
    <property type="component" value="Chromosome"/>
</dbReference>
<dbReference type="EMBL" id="CP013244">
    <property type="protein sequence ID" value="ANP45284.1"/>
    <property type="molecule type" value="Genomic_DNA"/>
</dbReference>
<organism evidence="1 2">
    <name type="scientific">Candidatus Viadribacter manganicus</name>
    <dbReference type="NCBI Taxonomy" id="1759059"/>
    <lineage>
        <taxon>Bacteria</taxon>
        <taxon>Pseudomonadati</taxon>
        <taxon>Pseudomonadota</taxon>
        <taxon>Alphaproteobacteria</taxon>
        <taxon>Hyphomonadales</taxon>
        <taxon>Hyphomonadaceae</taxon>
        <taxon>Candidatus Viadribacter</taxon>
    </lineage>
</organism>
<evidence type="ECO:0000313" key="1">
    <source>
        <dbReference type="EMBL" id="ANP45284.1"/>
    </source>
</evidence>
<reference evidence="1 2" key="1">
    <citation type="submission" date="2015-11" db="EMBL/GenBank/DDBJ databases">
        <title>Whole-Genome Sequence of Candidatus Oderbacter manganicum from the National Park Lower Oder Valley, Germany.</title>
        <authorList>
            <person name="Braun B."/>
            <person name="Liere K."/>
            <person name="Szewzyk U."/>
        </authorList>
    </citation>
    <scope>NUCLEOTIDE SEQUENCE [LARGE SCALE GENOMIC DNA]</scope>
    <source>
        <strain evidence="1 2">OTSz_A_272</strain>
    </source>
</reference>
<gene>
    <name evidence="1" type="ORF">ATE48_04845</name>
</gene>
<dbReference type="OrthoDB" id="7632609at2"/>
<dbReference type="AlphaFoldDB" id="A0A1B1AFG4"/>